<sequence length="310" mass="33657">MTQFPCDRHGLIRRSAALAADLTDDDLRAGVKSGSLLRLTPGVYVESDDQFDGPAGSDRLYRLRSLAVATAEIGGSLPSSHVSAAAVHRLPLLAPTRTRVHLTNGKAAGGKTTRLRHIHAAPLSDDEVTVVDGVSVTSLSRTAVDVAGDGNFAQALTAFDGALRAGADLEPMAAALSRRRVGARSARRALPLADGRSESVGESWSRAQMIDAGFPAPTLQREFRCRAGRYRCDFCWGDKLIGEFDGAVKYGRYRRPGESINAAVLREKSREDELRAIGFMVVRWTWPMLQRGEMLDVLRPWLQHVNLVAA</sequence>
<protein>
    <recommendedName>
        <fullName evidence="3">CTP synthase</fullName>
    </recommendedName>
</protein>
<evidence type="ECO:0000313" key="2">
    <source>
        <dbReference type="Proteomes" id="UP000444980"/>
    </source>
</evidence>
<evidence type="ECO:0008006" key="3">
    <source>
        <dbReference type="Google" id="ProtNLM"/>
    </source>
</evidence>
<organism evidence="1 2">
    <name type="scientific">Gordonia crocea</name>
    <dbReference type="NCBI Taxonomy" id="589162"/>
    <lineage>
        <taxon>Bacteria</taxon>
        <taxon>Bacillati</taxon>
        <taxon>Actinomycetota</taxon>
        <taxon>Actinomycetes</taxon>
        <taxon>Mycobacteriales</taxon>
        <taxon>Gordoniaceae</taxon>
        <taxon>Gordonia</taxon>
    </lineage>
</organism>
<comment type="caution">
    <text evidence="1">The sequence shown here is derived from an EMBL/GenBank/DDBJ whole genome shotgun (WGS) entry which is preliminary data.</text>
</comment>
<dbReference type="OrthoDB" id="5517693at2"/>
<name>A0A7M3STZ9_9ACTN</name>
<gene>
    <name evidence="1" type="ORF">nbrc107697_01620</name>
</gene>
<dbReference type="AlphaFoldDB" id="A0A7M3STZ9"/>
<keyword evidence="2" id="KW-1185">Reference proteome</keyword>
<dbReference type="RefSeq" id="WP_161925635.1">
    <property type="nucleotide sequence ID" value="NZ_BJOU01000001.1"/>
</dbReference>
<proteinExistence type="predicted"/>
<dbReference type="Proteomes" id="UP000444980">
    <property type="component" value="Unassembled WGS sequence"/>
</dbReference>
<reference evidence="2" key="1">
    <citation type="submission" date="2019-06" db="EMBL/GenBank/DDBJ databases">
        <title>Gordonia isolated from sludge of a wastewater treatment plant.</title>
        <authorList>
            <person name="Tamura T."/>
            <person name="Aoyama K."/>
            <person name="Kang Y."/>
            <person name="Saito S."/>
            <person name="Akiyama N."/>
            <person name="Yazawa K."/>
            <person name="Gonoi T."/>
            <person name="Mikami Y."/>
        </authorList>
    </citation>
    <scope>NUCLEOTIDE SEQUENCE [LARGE SCALE GENOMIC DNA]</scope>
    <source>
        <strain evidence="2">NBRC 107697</strain>
    </source>
</reference>
<evidence type="ECO:0000313" key="1">
    <source>
        <dbReference type="EMBL" id="GED96123.1"/>
    </source>
</evidence>
<accession>A0A7M3STZ9</accession>
<dbReference type="EMBL" id="BJOU01000001">
    <property type="protein sequence ID" value="GED96123.1"/>
    <property type="molecule type" value="Genomic_DNA"/>
</dbReference>